<keyword evidence="2" id="KW-1185">Reference proteome</keyword>
<dbReference type="EMBL" id="SPUK01000003">
    <property type="protein sequence ID" value="TQV98220.1"/>
    <property type="molecule type" value="Genomic_DNA"/>
</dbReference>
<proteinExistence type="predicted"/>
<gene>
    <name evidence="1" type="ORF">IF1G_02300</name>
</gene>
<evidence type="ECO:0000313" key="2">
    <source>
        <dbReference type="Proteomes" id="UP000315783"/>
    </source>
</evidence>
<accession>A0A545V929</accession>
<comment type="caution">
    <text evidence="1">The sequence shown here is derived from an EMBL/GenBank/DDBJ whole genome shotgun (WGS) entry which is preliminary data.</text>
</comment>
<evidence type="ECO:0008006" key="3">
    <source>
        <dbReference type="Google" id="ProtNLM"/>
    </source>
</evidence>
<sequence>MTGYGLSRTPGDAEGDAPIRLSHLPEELLLRIADFAYGPDVDLDQAYILADRHAVFHALVLVDRRFNRIATPLLYKIFATSENPFRERQRIRKTALFLRALRENESLRAHVRGLCLYTAEGRDKYPSPDMFVRVRELVTLVPNTAFLHVNGGFDDFRRETLDVVSTAIVHMKHLRHLSLNRQGYGPTLEDVAEAFRLSWGIKRLSLNGVTAMTGVTSPIIHEKVHAYFGNSSQFFPPETWTFFADTRWQEYRTASFTHLTLKDYSEDWAATEQFLSWPATLRSFEFGNFRNNRNDMDLAMFGGALFQHRDTLTVLDLGFLRRRNTDSQMIDLSQFSALRELTLSRWSFNNTNLAFSGETGRKLLAPRLRRFTWSFGIGFMESERLSDMGPNEEAWLRDFGTYAATRHTDDGGGGGGSSLRTVYVRYLPIRVLGEQGSAEYPWDRLRRVADDLAMRGIELLYSDPKWSREDWQECVRVWEDWT</sequence>
<protein>
    <recommendedName>
        <fullName evidence="3">F-box domain-containing protein</fullName>
    </recommendedName>
</protein>
<dbReference type="AlphaFoldDB" id="A0A545V929"/>
<dbReference type="InterPro" id="IPR032675">
    <property type="entry name" value="LRR_dom_sf"/>
</dbReference>
<dbReference type="SUPFAM" id="SSF52047">
    <property type="entry name" value="RNI-like"/>
    <property type="match status" value="1"/>
</dbReference>
<organism evidence="1 2">
    <name type="scientific">Cordyceps javanica</name>
    <dbReference type="NCBI Taxonomy" id="43265"/>
    <lineage>
        <taxon>Eukaryota</taxon>
        <taxon>Fungi</taxon>
        <taxon>Dikarya</taxon>
        <taxon>Ascomycota</taxon>
        <taxon>Pezizomycotina</taxon>
        <taxon>Sordariomycetes</taxon>
        <taxon>Hypocreomycetidae</taxon>
        <taxon>Hypocreales</taxon>
        <taxon>Cordycipitaceae</taxon>
        <taxon>Cordyceps</taxon>
    </lineage>
</organism>
<reference evidence="1 2" key="1">
    <citation type="journal article" date="2019" name="Appl. Microbiol. Biotechnol.">
        <title>Genome sequence of Isaria javanica and comparative genome analysis insights into family S53 peptidase evolution in fungal entomopathogens.</title>
        <authorList>
            <person name="Lin R."/>
            <person name="Zhang X."/>
            <person name="Xin B."/>
            <person name="Zou M."/>
            <person name="Gao Y."/>
            <person name="Qin F."/>
            <person name="Hu Q."/>
            <person name="Xie B."/>
            <person name="Cheng X."/>
        </authorList>
    </citation>
    <scope>NUCLEOTIDE SEQUENCE [LARGE SCALE GENOMIC DNA]</scope>
    <source>
        <strain evidence="1 2">IJ1G</strain>
    </source>
</reference>
<dbReference type="Proteomes" id="UP000315783">
    <property type="component" value="Unassembled WGS sequence"/>
</dbReference>
<dbReference type="Gene3D" id="3.80.10.10">
    <property type="entry name" value="Ribonuclease Inhibitor"/>
    <property type="match status" value="1"/>
</dbReference>
<evidence type="ECO:0000313" key="1">
    <source>
        <dbReference type="EMBL" id="TQV98220.1"/>
    </source>
</evidence>
<name>A0A545V929_9HYPO</name>